<sequence length="209" mass="22648">MIPDFEVEVRRVYELGELTDDLTAEDVAVGFTNHEGYECMGLPAWSEVEACLVEEAEILARSGASTASDGIAEVMNAICEHDDVGHAELMQEFRWNDPGAAGLVLALSAAGTATFYSCRGGVPGEHHSKYPRVGLVPDAGRARLIARLAESASCGIRQYGGGWYLYARSVADFHRLAHLVLEHRDDFDNMPPPGWANGLDDALARLDGE</sequence>
<gene>
    <name evidence="1" type="ORF">M4V62_21495</name>
</gene>
<name>A0ABY4PWZ7_9ACTN</name>
<keyword evidence="2" id="KW-1185">Reference proteome</keyword>
<dbReference type="EMBL" id="CP097289">
    <property type="protein sequence ID" value="UQT57474.1"/>
    <property type="molecule type" value="Genomic_DNA"/>
</dbReference>
<protein>
    <submittedName>
        <fullName evidence="1">Uncharacterized protein</fullName>
    </submittedName>
</protein>
<organism evidence="1 2">
    <name type="scientific">Streptomyces durmitorensis</name>
    <dbReference type="NCBI Taxonomy" id="319947"/>
    <lineage>
        <taxon>Bacteria</taxon>
        <taxon>Bacillati</taxon>
        <taxon>Actinomycetota</taxon>
        <taxon>Actinomycetes</taxon>
        <taxon>Kitasatosporales</taxon>
        <taxon>Streptomycetaceae</taxon>
        <taxon>Streptomyces</taxon>
    </lineage>
</organism>
<proteinExistence type="predicted"/>
<reference evidence="1 2" key="1">
    <citation type="submission" date="2022-05" db="EMBL/GenBank/DDBJ databases">
        <authorList>
            <person name="Zhou X."/>
            <person name="Li K."/>
            <person name="Man Y."/>
        </authorList>
    </citation>
    <scope>NUCLEOTIDE SEQUENCE [LARGE SCALE GENOMIC DNA]</scope>
    <source>
        <strain evidence="1 2">MS405</strain>
    </source>
</reference>
<dbReference type="RefSeq" id="WP_249588879.1">
    <property type="nucleotide sequence ID" value="NZ_BAAAQL010000014.1"/>
</dbReference>
<accession>A0ABY4PWZ7</accession>
<dbReference type="Proteomes" id="UP000829992">
    <property type="component" value="Chromosome"/>
</dbReference>
<evidence type="ECO:0000313" key="1">
    <source>
        <dbReference type="EMBL" id="UQT57474.1"/>
    </source>
</evidence>
<evidence type="ECO:0000313" key="2">
    <source>
        <dbReference type="Proteomes" id="UP000829992"/>
    </source>
</evidence>